<dbReference type="InterPro" id="IPR023093">
    <property type="entry name" value="ScpA-like_C"/>
</dbReference>
<reference evidence="7" key="2">
    <citation type="journal article" date="2022" name="Hortic Res">
        <title>The genome of Dioscorea zingiberensis sheds light on the biosynthesis, origin and evolution of the medicinally important diosgenin saponins.</title>
        <authorList>
            <person name="Li Y."/>
            <person name="Tan C."/>
            <person name="Li Z."/>
            <person name="Guo J."/>
            <person name="Li S."/>
            <person name="Chen X."/>
            <person name="Wang C."/>
            <person name="Dai X."/>
            <person name="Yang H."/>
            <person name="Song W."/>
            <person name="Hou L."/>
            <person name="Xu J."/>
            <person name="Tong Z."/>
            <person name="Xu A."/>
            <person name="Yuan X."/>
            <person name="Wang W."/>
            <person name="Yang Q."/>
            <person name="Chen L."/>
            <person name="Sun Z."/>
            <person name="Wang K."/>
            <person name="Pan B."/>
            <person name="Chen J."/>
            <person name="Bao Y."/>
            <person name="Liu F."/>
            <person name="Qi X."/>
            <person name="Gang D.R."/>
            <person name="Wen J."/>
            <person name="Li J."/>
        </authorList>
    </citation>
    <scope>NUCLEOTIDE SEQUENCE</scope>
    <source>
        <strain evidence="7">Dzin_1.0</strain>
    </source>
</reference>
<dbReference type="GO" id="GO:0008278">
    <property type="term" value="C:cohesin complex"/>
    <property type="evidence" value="ECO:0007669"/>
    <property type="project" value="InterPro"/>
</dbReference>
<gene>
    <name evidence="7" type="ORF">J5N97_013796</name>
</gene>
<dbReference type="Pfam" id="PF04825">
    <property type="entry name" value="Rad21_Rec8_N"/>
    <property type="match status" value="1"/>
</dbReference>
<reference evidence="7" key="1">
    <citation type="submission" date="2021-03" db="EMBL/GenBank/DDBJ databases">
        <authorList>
            <person name="Li Z."/>
            <person name="Yang C."/>
        </authorList>
    </citation>
    <scope>NUCLEOTIDE SEQUENCE</scope>
    <source>
        <strain evidence="7">Dzin_1.0</strain>
        <tissue evidence="7">Leaf</tissue>
    </source>
</reference>
<keyword evidence="8" id="KW-1185">Reference proteome</keyword>
<dbReference type="InterPro" id="IPR039781">
    <property type="entry name" value="Rad21/Rec8-like"/>
</dbReference>
<dbReference type="InterPro" id="IPR006910">
    <property type="entry name" value="Rad21_Rec8_N"/>
</dbReference>
<dbReference type="AlphaFoldDB" id="A0A9D5CSR9"/>
<dbReference type="Proteomes" id="UP001085076">
    <property type="component" value="Miscellaneous, Linkage group lg03"/>
</dbReference>
<comment type="similarity">
    <text evidence="2">Belongs to the rad21 family.</text>
</comment>
<dbReference type="SUPFAM" id="SSF46785">
    <property type="entry name" value="Winged helix' DNA-binding domain"/>
    <property type="match status" value="1"/>
</dbReference>
<evidence type="ECO:0000313" key="8">
    <source>
        <dbReference type="Proteomes" id="UP001085076"/>
    </source>
</evidence>
<evidence type="ECO:0000259" key="5">
    <source>
        <dbReference type="Pfam" id="PF04824"/>
    </source>
</evidence>
<comment type="caution">
    <text evidence="7">The sequence shown here is derived from an EMBL/GenBank/DDBJ whole genome shotgun (WGS) entry which is preliminary data.</text>
</comment>
<feature type="domain" description="Rad21/Rec8-like protein N-terminal" evidence="6">
    <location>
        <begin position="1"/>
        <end position="102"/>
    </location>
</feature>
<feature type="domain" description="Rad21/Rec8-like protein C-terminal eukaryotic" evidence="5">
    <location>
        <begin position="594"/>
        <end position="645"/>
    </location>
</feature>
<dbReference type="CDD" id="cd21793">
    <property type="entry name" value="Rad21_Rec8_M_AtSYN1-like"/>
    <property type="match status" value="1"/>
</dbReference>
<organism evidence="7 8">
    <name type="scientific">Dioscorea zingiberensis</name>
    <dbReference type="NCBI Taxonomy" id="325984"/>
    <lineage>
        <taxon>Eukaryota</taxon>
        <taxon>Viridiplantae</taxon>
        <taxon>Streptophyta</taxon>
        <taxon>Embryophyta</taxon>
        <taxon>Tracheophyta</taxon>
        <taxon>Spermatophyta</taxon>
        <taxon>Magnoliopsida</taxon>
        <taxon>Liliopsida</taxon>
        <taxon>Dioscoreales</taxon>
        <taxon>Dioscoreaceae</taxon>
        <taxon>Dioscorea</taxon>
    </lineage>
</organism>
<evidence type="ECO:0008006" key="9">
    <source>
        <dbReference type="Google" id="ProtNLM"/>
    </source>
</evidence>
<dbReference type="Pfam" id="PF04824">
    <property type="entry name" value="Rad21_Rec8"/>
    <property type="match status" value="1"/>
</dbReference>
<evidence type="ECO:0000313" key="7">
    <source>
        <dbReference type="EMBL" id="KAJ0978322.1"/>
    </source>
</evidence>
<feature type="compositionally biased region" description="Polar residues" evidence="4">
    <location>
        <begin position="557"/>
        <end position="566"/>
    </location>
</feature>
<feature type="region of interest" description="Disordered" evidence="4">
    <location>
        <begin position="257"/>
        <end position="303"/>
    </location>
</feature>
<dbReference type="PANTHER" id="PTHR12585:SF64">
    <property type="entry name" value="SISTER CHROMATID COHESION 1 PROTEIN 1"/>
    <property type="match status" value="1"/>
</dbReference>
<feature type="region of interest" description="Disordered" evidence="4">
    <location>
        <begin position="545"/>
        <end position="566"/>
    </location>
</feature>
<feature type="region of interest" description="Disordered" evidence="4">
    <location>
        <begin position="386"/>
        <end position="439"/>
    </location>
</feature>
<sequence>MFYSHQLLARKAPLGQIWMAATMHAKINRRKLDKLDIIKICEEILNPSVPMALRLSGILMGGVVIVYQRKVKLFYDDVTRFLIEINEAWKVKAAPDPTVLPKGKTQAKYEAVTLPSNIDMEAGQTIHFSETLFSSPNFQRMQLDDLDEYYININPREDNSEPHHQADAANITLFDDYGSGLAETDFYNRFERFDIEDDEETLNFTVQPEPEPQPQPQVPSTLSPLVQADYSQAQTNPLTSSPPDDPLEDITIRSHQLAEAEEKQEGGSRNDPPELATSDETKQAAVHARKRSPLKRKKEQGNISRIITDDDQIMIPGSIYQSWLHDASNIVSKRGRKIKPVNPILTTKIGTLMDLPPVALISGLEKFPGEFSYPAQLLALWRKCTEDKPGPGGIPQPKPPQGMASNSLPERSQRMTSSSPEGSHPPNLPEFPLDEFQGGIGSPSLDFSIDKLRANLETMSFQGVPSDHFVTPGSPAGQSFRSSSSSGSRRTFMQVEPEIQLPSVRSKRKQHSSSRTTLGSLDPVEEELPLLQDVKDFKIRRLSEDGPTPDYELMETGPTQTPQQVNNTEPTIDRITQSIRTHLKIHFDTPGGPLSESLNQLALGMNRKKAAQLFYQTCVLATLDFVTVEQLEAYGDISISRGHKM</sequence>
<protein>
    <recommendedName>
        <fullName evidence="9">Sister chromatid cohesion 1 protein 1</fullName>
    </recommendedName>
</protein>
<keyword evidence="3" id="KW-0539">Nucleus</keyword>
<evidence type="ECO:0000256" key="1">
    <source>
        <dbReference type="ARBA" id="ARBA00004123"/>
    </source>
</evidence>
<dbReference type="GO" id="GO:0005634">
    <property type="term" value="C:nucleus"/>
    <property type="evidence" value="ECO:0007669"/>
    <property type="project" value="UniProtKB-SubCell"/>
</dbReference>
<feature type="region of interest" description="Disordered" evidence="4">
    <location>
        <begin position="466"/>
        <end position="519"/>
    </location>
</feature>
<dbReference type="GO" id="GO:0051754">
    <property type="term" value="P:meiotic sister chromatid cohesion, centromeric"/>
    <property type="evidence" value="ECO:0007669"/>
    <property type="project" value="TreeGrafter"/>
</dbReference>
<evidence type="ECO:0000256" key="4">
    <source>
        <dbReference type="SAM" id="MobiDB-lite"/>
    </source>
</evidence>
<name>A0A9D5CSR9_9LILI</name>
<dbReference type="OrthoDB" id="10071381at2759"/>
<evidence type="ECO:0000259" key="6">
    <source>
        <dbReference type="Pfam" id="PF04825"/>
    </source>
</evidence>
<comment type="subcellular location">
    <subcellularLocation>
        <location evidence="1">Nucleus</location>
    </subcellularLocation>
</comment>
<accession>A0A9D5CSR9</accession>
<dbReference type="InterPro" id="IPR006909">
    <property type="entry name" value="Rad21/Rec8_C_eu"/>
</dbReference>
<dbReference type="EMBL" id="JAGGNH010000003">
    <property type="protein sequence ID" value="KAJ0978322.1"/>
    <property type="molecule type" value="Genomic_DNA"/>
</dbReference>
<proteinExistence type="inferred from homology"/>
<dbReference type="InterPro" id="IPR036390">
    <property type="entry name" value="WH_DNA-bd_sf"/>
</dbReference>
<dbReference type="PANTHER" id="PTHR12585">
    <property type="entry name" value="SCC1 / RAD21 FAMILY MEMBER"/>
    <property type="match status" value="1"/>
</dbReference>
<dbReference type="Gene3D" id="1.10.10.580">
    <property type="entry name" value="Structural maintenance of chromosome 1. Chain E"/>
    <property type="match status" value="1"/>
</dbReference>
<dbReference type="GO" id="GO:0003682">
    <property type="term" value="F:chromatin binding"/>
    <property type="evidence" value="ECO:0007669"/>
    <property type="project" value="TreeGrafter"/>
</dbReference>
<feature type="compositionally biased region" description="Basic and acidic residues" evidence="4">
    <location>
        <begin position="257"/>
        <end position="272"/>
    </location>
</feature>
<feature type="compositionally biased region" description="Basic residues" evidence="4">
    <location>
        <begin position="287"/>
        <end position="298"/>
    </location>
</feature>
<feature type="compositionally biased region" description="Low complexity" evidence="4">
    <location>
        <begin position="473"/>
        <end position="490"/>
    </location>
</feature>
<feature type="compositionally biased region" description="Polar residues" evidence="4">
    <location>
        <begin position="403"/>
        <end position="421"/>
    </location>
</feature>
<evidence type="ECO:0000256" key="2">
    <source>
        <dbReference type="ARBA" id="ARBA00009870"/>
    </source>
</evidence>
<evidence type="ECO:0000256" key="3">
    <source>
        <dbReference type="ARBA" id="ARBA00023242"/>
    </source>
</evidence>